<feature type="transmembrane region" description="Helical" evidence="11">
    <location>
        <begin position="150"/>
        <end position="171"/>
    </location>
</feature>
<dbReference type="PANTHER" id="PTHR30413">
    <property type="entry name" value="INNER MEMBRANE TRANSPORT PERMEASE"/>
    <property type="match status" value="1"/>
</dbReference>
<feature type="domain" description="ABC transmembrane type-2" evidence="12">
    <location>
        <begin position="35"/>
        <end position="260"/>
    </location>
</feature>
<feature type="transmembrane region" description="Helical" evidence="11">
    <location>
        <begin position="183"/>
        <end position="201"/>
    </location>
</feature>
<dbReference type="InterPro" id="IPR013525">
    <property type="entry name" value="ABC2_TM"/>
</dbReference>
<feature type="transmembrane region" description="Helical" evidence="11">
    <location>
        <begin position="112"/>
        <end position="138"/>
    </location>
</feature>
<keyword evidence="10 11" id="KW-0472">Membrane</keyword>
<name>A0ABS1CKD8_9GAMM</name>
<reference evidence="13 14" key="1">
    <citation type="journal article" date="2020" name="Microorganisms">
        <title>Osmotic Adaptation and Compatible Solute Biosynthesis of Phototrophic Bacteria as Revealed from Genome Analyses.</title>
        <authorList>
            <person name="Imhoff J.F."/>
            <person name="Rahn T."/>
            <person name="Kunzel S."/>
            <person name="Keller A."/>
            <person name="Neulinger S.C."/>
        </authorList>
    </citation>
    <scope>NUCLEOTIDE SEQUENCE [LARGE SCALE GENOMIC DNA]</scope>
    <source>
        <strain evidence="13 14">DSM 6210</strain>
    </source>
</reference>
<evidence type="ECO:0000259" key="12">
    <source>
        <dbReference type="PROSITE" id="PS51012"/>
    </source>
</evidence>
<feature type="transmembrane region" description="Helical" evidence="11">
    <location>
        <begin position="236"/>
        <end position="257"/>
    </location>
</feature>
<evidence type="ECO:0000256" key="8">
    <source>
        <dbReference type="ARBA" id="ARBA00022989"/>
    </source>
</evidence>
<accession>A0ABS1CKD8</accession>
<evidence type="ECO:0000256" key="11">
    <source>
        <dbReference type="RuleBase" id="RU361157"/>
    </source>
</evidence>
<comment type="caution">
    <text evidence="13">The sequence shown here is derived from an EMBL/GenBank/DDBJ whole genome shotgun (WGS) entry which is preliminary data.</text>
</comment>
<evidence type="ECO:0000256" key="7">
    <source>
        <dbReference type="ARBA" id="ARBA00022903"/>
    </source>
</evidence>
<comment type="similarity">
    <text evidence="2 11">Belongs to the ABC-2 integral membrane protein family.</text>
</comment>
<dbReference type="PIRSF" id="PIRSF006648">
    <property type="entry name" value="DrrB"/>
    <property type="match status" value="1"/>
</dbReference>
<keyword evidence="8 11" id="KW-1133">Transmembrane helix</keyword>
<keyword evidence="6 11" id="KW-0812">Transmembrane</keyword>
<keyword evidence="5" id="KW-0762">Sugar transport</keyword>
<dbReference type="InterPro" id="IPR000412">
    <property type="entry name" value="ABC_2_transport"/>
</dbReference>
<evidence type="ECO:0000256" key="3">
    <source>
        <dbReference type="ARBA" id="ARBA00022448"/>
    </source>
</evidence>
<dbReference type="PANTHER" id="PTHR30413:SF10">
    <property type="entry name" value="CAPSULE POLYSACCHARIDE EXPORT INNER-MEMBRANE PROTEIN CTRC"/>
    <property type="match status" value="1"/>
</dbReference>
<organism evidence="13 14">
    <name type="scientific">Thiohalocapsa halophila</name>
    <dbReference type="NCBI Taxonomy" id="69359"/>
    <lineage>
        <taxon>Bacteria</taxon>
        <taxon>Pseudomonadati</taxon>
        <taxon>Pseudomonadota</taxon>
        <taxon>Gammaproteobacteria</taxon>
        <taxon>Chromatiales</taxon>
        <taxon>Chromatiaceae</taxon>
        <taxon>Thiohalocapsa</taxon>
    </lineage>
</organism>
<keyword evidence="14" id="KW-1185">Reference proteome</keyword>
<keyword evidence="3 11" id="KW-0813">Transport</keyword>
<evidence type="ECO:0000313" key="14">
    <source>
        <dbReference type="Proteomes" id="UP000748752"/>
    </source>
</evidence>
<dbReference type="InterPro" id="IPR047817">
    <property type="entry name" value="ABC2_TM_bact-type"/>
</dbReference>
<evidence type="ECO:0000313" key="13">
    <source>
        <dbReference type="EMBL" id="MBK1632390.1"/>
    </source>
</evidence>
<dbReference type="PROSITE" id="PS51012">
    <property type="entry name" value="ABC_TM2"/>
    <property type="match status" value="1"/>
</dbReference>
<evidence type="ECO:0000256" key="10">
    <source>
        <dbReference type="ARBA" id="ARBA00023136"/>
    </source>
</evidence>
<proteinExistence type="inferred from homology"/>
<evidence type="ECO:0000256" key="9">
    <source>
        <dbReference type="ARBA" id="ARBA00023047"/>
    </source>
</evidence>
<dbReference type="Proteomes" id="UP000748752">
    <property type="component" value="Unassembled WGS sequence"/>
</dbReference>
<sequence>MLNRFNFLTPAWRQRRLLWDLIRRDVAGRYRGSAMGLLWSLITPMLMLAIYTFVFSVVFRARWGGGAEDRVTFAINLFAGMIVHGLVAECINRAPSLVLSNVNYVKRVRFPLELLCWVSLGTALFHAVISLVVLSIFLVLSQGYLSATILWLPLVWLPLLLGTLGVSWILASLGVFLRDIGQMTGTVTTMLLFLSPIFYPATALPEPYRTVLYLNPLTFVIEQTRAVLIAGQAPDWPAQMVALAVGALVAALGFAWFEKSRRGFADVL</sequence>
<evidence type="ECO:0000256" key="4">
    <source>
        <dbReference type="ARBA" id="ARBA00022475"/>
    </source>
</evidence>
<keyword evidence="4 11" id="KW-1003">Cell membrane</keyword>
<feature type="transmembrane region" description="Helical" evidence="11">
    <location>
        <begin position="37"/>
        <end position="59"/>
    </location>
</feature>
<protein>
    <recommendedName>
        <fullName evidence="11">Transport permease protein</fullName>
    </recommendedName>
</protein>
<keyword evidence="9" id="KW-0625">Polysaccharide transport</keyword>
<evidence type="ECO:0000256" key="5">
    <source>
        <dbReference type="ARBA" id="ARBA00022597"/>
    </source>
</evidence>
<feature type="transmembrane region" description="Helical" evidence="11">
    <location>
        <begin position="71"/>
        <end position="91"/>
    </location>
</feature>
<dbReference type="Pfam" id="PF01061">
    <property type="entry name" value="ABC2_membrane"/>
    <property type="match status" value="1"/>
</dbReference>
<comment type="subcellular location">
    <subcellularLocation>
        <location evidence="11">Cell inner membrane</location>
        <topology evidence="11">Multi-pass membrane protein</topology>
    </subcellularLocation>
    <subcellularLocation>
        <location evidence="1">Cell membrane</location>
        <topology evidence="1">Multi-pass membrane protein</topology>
    </subcellularLocation>
</comment>
<gene>
    <name evidence="13" type="ORF">CKO31_16925</name>
</gene>
<dbReference type="PRINTS" id="PR00164">
    <property type="entry name" value="ABC2TRNSPORT"/>
</dbReference>
<evidence type="ECO:0000256" key="2">
    <source>
        <dbReference type="ARBA" id="ARBA00007783"/>
    </source>
</evidence>
<evidence type="ECO:0000256" key="6">
    <source>
        <dbReference type="ARBA" id="ARBA00022692"/>
    </source>
</evidence>
<evidence type="ECO:0000256" key="1">
    <source>
        <dbReference type="ARBA" id="ARBA00004651"/>
    </source>
</evidence>
<keyword evidence="7" id="KW-0972">Capsule biogenesis/degradation</keyword>
<dbReference type="EMBL" id="NRRV01000046">
    <property type="protein sequence ID" value="MBK1632390.1"/>
    <property type="molecule type" value="Genomic_DNA"/>
</dbReference>